<keyword evidence="2" id="KW-0762">Sugar transport</keyword>
<comment type="caution">
    <text evidence="6">The sequence shown here is derived from an EMBL/GenBank/DDBJ whole genome shotgun (WGS) entry which is preliminary data.</text>
</comment>
<evidence type="ECO:0000256" key="3">
    <source>
        <dbReference type="ARBA" id="ARBA00022679"/>
    </source>
</evidence>
<dbReference type="CDD" id="cd00215">
    <property type="entry name" value="PTS_IIA_lac"/>
    <property type="match status" value="1"/>
</dbReference>
<evidence type="ECO:0000313" key="6">
    <source>
        <dbReference type="EMBL" id="MDX8335846.1"/>
    </source>
</evidence>
<keyword evidence="4" id="KW-0598">Phosphotransferase system</keyword>
<sequence>MVDFTEEELEEIIFSIVAYAGEAKGCAHQALAFAEEGKFDEAEECMKECDAAVLKAHHVQTDMIQKEAGGQKIPLSIVFVHAQDHLMTALSERELIKKMIKLNKRLFALENK</sequence>
<dbReference type="SUPFAM" id="SSF46973">
    <property type="entry name" value="Enzyme IIa from lactose specific PTS, IIa-lac"/>
    <property type="match status" value="1"/>
</dbReference>
<evidence type="ECO:0000256" key="1">
    <source>
        <dbReference type="ARBA" id="ARBA00022448"/>
    </source>
</evidence>
<organism evidence="6 7">
    <name type="scientific">Candidatus Cetobacterium colombiensis</name>
    <dbReference type="NCBI Taxonomy" id="3073100"/>
    <lineage>
        <taxon>Bacteria</taxon>
        <taxon>Fusobacteriati</taxon>
        <taxon>Fusobacteriota</taxon>
        <taxon>Fusobacteriia</taxon>
        <taxon>Fusobacteriales</taxon>
        <taxon>Fusobacteriaceae</taxon>
        <taxon>Cetobacterium</taxon>
    </lineage>
</organism>
<evidence type="ECO:0000313" key="7">
    <source>
        <dbReference type="Proteomes" id="UP001279681"/>
    </source>
</evidence>
<proteinExistence type="predicted"/>
<dbReference type="Gene3D" id="1.20.58.80">
    <property type="entry name" value="Phosphotransferase system, lactose/cellobiose-type IIA subunit"/>
    <property type="match status" value="1"/>
</dbReference>
<dbReference type="PROSITE" id="PS51095">
    <property type="entry name" value="PTS_EIIA_TYPE_3"/>
    <property type="match status" value="1"/>
</dbReference>
<dbReference type="Proteomes" id="UP001279681">
    <property type="component" value="Unassembled WGS sequence"/>
</dbReference>
<evidence type="ECO:0000256" key="2">
    <source>
        <dbReference type="ARBA" id="ARBA00022597"/>
    </source>
</evidence>
<dbReference type="Pfam" id="PF02255">
    <property type="entry name" value="PTS_IIA"/>
    <property type="match status" value="1"/>
</dbReference>
<dbReference type="EMBL" id="JAVIKH010000005">
    <property type="protein sequence ID" value="MDX8335846.1"/>
    <property type="molecule type" value="Genomic_DNA"/>
</dbReference>
<protein>
    <submittedName>
        <fullName evidence="6">PTS lactose/cellobiose transporter subunit IIA</fullName>
    </submittedName>
</protein>
<accession>A0ABU4W8I8</accession>
<dbReference type="InterPro" id="IPR003188">
    <property type="entry name" value="PTS_IIA_lac/cel"/>
</dbReference>
<dbReference type="InterPro" id="IPR036542">
    <property type="entry name" value="PTS_IIA_lac/cel_sf"/>
</dbReference>
<reference evidence="7" key="1">
    <citation type="submission" date="2023-07" db="EMBL/GenBank/DDBJ databases">
        <authorList>
            <person name="Colorado M.A."/>
            <person name="Villamil L.M."/>
            <person name="Melo J.F."/>
            <person name="Rodriguez J.A."/>
            <person name="Ruiz R.Y."/>
        </authorList>
    </citation>
    <scope>NUCLEOTIDE SEQUENCE [LARGE SCALE GENOMIC DNA]</scope>
    <source>
        <strain evidence="7">C33</strain>
    </source>
</reference>
<evidence type="ECO:0000256" key="5">
    <source>
        <dbReference type="PROSITE-ProRule" id="PRU00418"/>
    </source>
</evidence>
<evidence type="ECO:0000256" key="4">
    <source>
        <dbReference type="ARBA" id="ARBA00022683"/>
    </source>
</evidence>
<dbReference type="PIRSF" id="PIRSF000699">
    <property type="entry name" value="PTS_IILac_III"/>
    <property type="match status" value="1"/>
</dbReference>
<gene>
    <name evidence="6" type="ORF">RFV38_04950</name>
</gene>
<name>A0ABU4W8I8_9FUSO</name>
<dbReference type="PANTHER" id="PTHR34382">
    <property type="entry name" value="PTS SYSTEM N,N'-DIACETYLCHITOBIOSE-SPECIFIC EIIA COMPONENT"/>
    <property type="match status" value="1"/>
</dbReference>
<keyword evidence="3" id="KW-0808">Transferase</keyword>
<feature type="modified residue" description="Phosphohistidine; by HPr" evidence="5">
    <location>
        <position position="81"/>
    </location>
</feature>
<dbReference type="RefSeq" id="WP_320313252.1">
    <property type="nucleotide sequence ID" value="NZ_JAVIKH010000005.1"/>
</dbReference>
<keyword evidence="1" id="KW-0813">Transport</keyword>
<keyword evidence="7" id="KW-1185">Reference proteome</keyword>
<dbReference type="PANTHER" id="PTHR34382:SF7">
    <property type="entry name" value="PTS SYSTEM N,N'-DIACETYLCHITOBIOSE-SPECIFIC EIIA COMPONENT"/>
    <property type="match status" value="1"/>
</dbReference>